<organism evidence="1 2">
    <name type="scientific">Triplophysa tibetana</name>
    <dbReference type="NCBI Taxonomy" id="1572043"/>
    <lineage>
        <taxon>Eukaryota</taxon>
        <taxon>Metazoa</taxon>
        <taxon>Chordata</taxon>
        <taxon>Craniata</taxon>
        <taxon>Vertebrata</taxon>
        <taxon>Euteleostomi</taxon>
        <taxon>Actinopterygii</taxon>
        <taxon>Neopterygii</taxon>
        <taxon>Teleostei</taxon>
        <taxon>Ostariophysi</taxon>
        <taxon>Cypriniformes</taxon>
        <taxon>Nemacheilidae</taxon>
        <taxon>Triplophysa</taxon>
    </lineage>
</organism>
<evidence type="ECO:0000313" key="2">
    <source>
        <dbReference type="Proteomes" id="UP000324632"/>
    </source>
</evidence>
<name>A0A5A9P235_9TELE</name>
<accession>A0A5A9P235</accession>
<reference evidence="1 2" key="1">
    <citation type="journal article" date="2019" name="Mol. Ecol. Resour.">
        <title>Chromosome-level genome assembly of Triplophysa tibetana, a fish adapted to the harsh high-altitude environment of the Tibetan Plateau.</title>
        <authorList>
            <person name="Yang X."/>
            <person name="Liu H."/>
            <person name="Ma Z."/>
            <person name="Zou Y."/>
            <person name="Zou M."/>
            <person name="Mao Y."/>
            <person name="Li X."/>
            <person name="Wang H."/>
            <person name="Chen T."/>
            <person name="Wang W."/>
            <person name="Yang R."/>
        </authorList>
    </citation>
    <scope>NUCLEOTIDE SEQUENCE [LARGE SCALE GENOMIC DNA]</scope>
    <source>
        <strain evidence="1">TTIB1903HZAU</strain>
        <tissue evidence="1">Muscle</tissue>
    </source>
</reference>
<proteinExistence type="predicted"/>
<keyword evidence="2" id="KW-1185">Reference proteome</keyword>
<evidence type="ECO:0000313" key="1">
    <source>
        <dbReference type="EMBL" id="KAA0716028.1"/>
    </source>
</evidence>
<sequence>MPNIKSSTDTIRERLVPLFPPGTSCKRHRSTAAAFRLDLLLARVDQLPLTGCGYRCPFQLLVTSPLRRFAAKNAINCHCRMNGQDWTWYINTPKQEANAVLSVSTETV</sequence>
<dbReference type="Proteomes" id="UP000324632">
    <property type="component" value="Chromosome 10"/>
</dbReference>
<dbReference type="EMBL" id="SOYY01000010">
    <property type="protein sequence ID" value="KAA0716028.1"/>
    <property type="molecule type" value="Genomic_DNA"/>
</dbReference>
<dbReference type="AlphaFoldDB" id="A0A5A9P235"/>
<protein>
    <submittedName>
        <fullName evidence="1">Uncharacterized protein</fullName>
    </submittedName>
</protein>
<comment type="caution">
    <text evidence="1">The sequence shown here is derived from an EMBL/GenBank/DDBJ whole genome shotgun (WGS) entry which is preliminary data.</text>
</comment>
<gene>
    <name evidence="1" type="ORF">E1301_Tti012888</name>
</gene>